<dbReference type="SMART" id="SM00086">
    <property type="entry name" value="PAC"/>
    <property type="match status" value="2"/>
</dbReference>
<dbReference type="SUPFAM" id="SSF47384">
    <property type="entry name" value="Homodimeric domain of signal transducing histidine kinase"/>
    <property type="match status" value="1"/>
</dbReference>
<evidence type="ECO:0000256" key="2">
    <source>
        <dbReference type="ARBA" id="ARBA00012438"/>
    </source>
</evidence>
<comment type="catalytic activity">
    <reaction evidence="1">
        <text>ATP + protein L-histidine = ADP + protein N-phospho-L-histidine.</text>
        <dbReference type="EC" id="2.7.13.3"/>
    </reaction>
</comment>
<dbReference type="PANTHER" id="PTHR43065">
    <property type="entry name" value="SENSOR HISTIDINE KINASE"/>
    <property type="match status" value="1"/>
</dbReference>
<dbReference type="SMART" id="SM00448">
    <property type="entry name" value="REC"/>
    <property type="match status" value="1"/>
</dbReference>
<reference evidence="9 10" key="1">
    <citation type="submission" date="2022-06" db="EMBL/GenBank/DDBJ databases">
        <title>Roseomonas CN29.</title>
        <authorList>
            <person name="Cheng Y."/>
            <person name="He X."/>
        </authorList>
    </citation>
    <scope>NUCLEOTIDE SEQUENCE [LARGE SCALE GENOMIC DNA]</scope>
    <source>
        <strain evidence="9 10">CN29</strain>
    </source>
</reference>
<evidence type="ECO:0000313" key="10">
    <source>
        <dbReference type="Proteomes" id="UP001524642"/>
    </source>
</evidence>
<evidence type="ECO:0000259" key="7">
    <source>
        <dbReference type="PROSITE" id="PS50112"/>
    </source>
</evidence>
<dbReference type="Pfam" id="PF13426">
    <property type="entry name" value="PAS_9"/>
    <property type="match status" value="2"/>
</dbReference>
<sequence>MSRSKPSLAADSYELLVQGVVDYAIYMLDPTGIVVSWNPGAERIKGYTADEVIGTSFSRFYVEEDRRRGMPERALRTAAEEGRFTAEAWRIRKDGTRFWAMVVIDPIRRGDVLIGFAKVTRDMTEQRAAQLAALETERRFRLLVQGVHDYAIYMLGPDGQVTNWNTGAERIKGYTADEIVGEHFSRFYTEEDRESGLPYRALETARREGRYEAEGWRRRKDGTRFWAGVVIDAIRDEAGALIGFAKVTRDLTERRETQLQLEQSREQLFQAQKMEALGQLTGGLAHDFNNMLAGISGSLDLLKTRIAQGRTGELDRYISAAQGAAGRAAALTHRLLAFARRQTLDPKPTDANRLITGMGELVQRTVGPAIEVRTHLHPELWPTLCDPNQLENALLNLCINARDAMPGGGVLTVGTANLSLSGEEARRRGLTPGDYVTVRVTDTGVGMTAEVLERAFDPFFTTKPLGQGTGLGLSMVYGFARQSGGQVRIRSAPDEGTAIIVYLPRHLAAAAEEEAPAAPVETPRARAGETVLVVDDEETVRMLVAEVLQDLGYTALQAADGPSGLETLRGARRIDLLVTDVGLPGGLNGRQLADAARAIRPGLPVLFITGYAETAATGDRLEPGLHVMTKPFAMDALGARIKAIIESG</sequence>
<dbReference type="InterPro" id="IPR004358">
    <property type="entry name" value="Sig_transdc_His_kin-like_C"/>
</dbReference>
<dbReference type="Gene3D" id="3.30.565.10">
    <property type="entry name" value="Histidine kinase-like ATPase, C-terminal domain"/>
    <property type="match status" value="1"/>
</dbReference>
<dbReference type="PROSITE" id="PS50113">
    <property type="entry name" value="PAC"/>
    <property type="match status" value="2"/>
</dbReference>
<dbReference type="PROSITE" id="PS50110">
    <property type="entry name" value="RESPONSE_REGULATORY"/>
    <property type="match status" value="1"/>
</dbReference>
<feature type="domain" description="PAS" evidence="7">
    <location>
        <begin position="136"/>
        <end position="209"/>
    </location>
</feature>
<dbReference type="Proteomes" id="UP001524642">
    <property type="component" value="Unassembled WGS sequence"/>
</dbReference>
<dbReference type="EMBL" id="JANJOU010000001">
    <property type="protein sequence ID" value="MCR0980498.1"/>
    <property type="molecule type" value="Genomic_DNA"/>
</dbReference>
<accession>A0ABT1WXE9</accession>
<gene>
    <name evidence="9" type="ORF">NRP21_00355</name>
</gene>
<dbReference type="Gene3D" id="3.40.50.2300">
    <property type="match status" value="1"/>
</dbReference>
<dbReference type="PROSITE" id="PS50112">
    <property type="entry name" value="PAS"/>
    <property type="match status" value="2"/>
</dbReference>
<dbReference type="EC" id="2.7.13.3" evidence="2"/>
<dbReference type="Pfam" id="PF00072">
    <property type="entry name" value="Response_reg"/>
    <property type="match status" value="1"/>
</dbReference>
<dbReference type="PROSITE" id="PS50109">
    <property type="entry name" value="HIS_KIN"/>
    <property type="match status" value="1"/>
</dbReference>
<name>A0ABT1WXE9_9PROT</name>
<feature type="domain" description="Histidine kinase" evidence="5">
    <location>
        <begin position="283"/>
        <end position="507"/>
    </location>
</feature>
<dbReference type="InterPro" id="IPR003594">
    <property type="entry name" value="HATPase_dom"/>
</dbReference>
<keyword evidence="3 4" id="KW-0597">Phosphoprotein</keyword>
<dbReference type="InterPro" id="IPR000014">
    <property type="entry name" value="PAS"/>
</dbReference>
<dbReference type="InterPro" id="IPR036097">
    <property type="entry name" value="HisK_dim/P_sf"/>
</dbReference>
<dbReference type="PRINTS" id="PR00344">
    <property type="entry name" value="BCTRLSENSOR"/>
</dbReference>
<dbReference type="Pfam" id="PF00512">
    <property type="entry name" value="HisKA"/>
    <property type="match status" value="1"/>
</dbReference>
<evidence type="ECO:0000259" key="6">
    <source>
        <dbReference type="PROSITE" id="PS50110"/>
    </source>
</evidence>
<feature type="domain" description="PAS" evidence="7">
    <location>
        <begin position="9"/>
        <end position="82"/>
    </location>
</feature>
<dbReference type="Gene3D" id="3.30.450.20">
    <property type="entry name" value="PAS domain"/>
    <property type="match status" value="2"/>
</dbReference>
<comment type="caution">
    <text evidence="9">The sequence shown here is derived from an EMBL/GenBank/DDBJ whole genome shotgun (WGS) entry which is preliminary data.</text>
</comment>
<evidence type="ECO:0000259" key="5">
    <source>
        <dbReference type="PROSITE" id="PS50109"/>
    </source>
</evidence>
<dbReference type="InterPro" id="IPR011006">
    <property type="entry name" value="CheY-like_superfamily"/>
</dbReference>
<dbReference type="InterPro" id="IPR005467">
    <property type="entry name" value="His_kinase_dom"/>
</dbReference>
<protein>
    <recommendedName>
        <fullName evidence="2">histidine kinase</fullName>
        <ecNumber evidence="2">2.7.13.3</ecNumber>
    </recommendedName>
</protein>
<dbReference type="InterPro" id="IPR001610">
    <property type="entry name" value="PAC"/>
</dbReference>
<keyword evidence="10" id="KW-1185">Reference proteome</keyword>
<dbReference type="InterPro" id="IPR036890">
    <property type="entry name" value="HATPase_C_sf"/>
</dbReference>
<dbReference type="SMART" id="SM00091">
    <property type="entry name" value="PAS"/>
    <property type="match status" value="2"/>
</dbReference>
<dbReference type="CDD" id="cd18161">
    <property type="entry name" value="REC_hyHK_blue-like"/>
    <property type="match status" value="1"/>
</dbReference>
<feature type="domain" description="Response regulatory" evidence="6">
    <location>
        <begin position="530"/>
        <end position="645"/>
    </location>
</feature>
<dbReference type="NCBIfam" id="TIGR00229">
    <property type="entry name" value="sensory_box"/>
    <property type="match status" value="2"/>
</dbReference>
<evidence type="ECO:0000256" key="4">
    <source>
        <dbReference type="PROSITE-ProRule" id="PRU00169"/>
    </source>
</evidence>
<evidence type="ECO:0000256" key="3">
    <source>
        <dbReference type="ARBA" id="ARBA00022553"/>
    </source>
</evidence>
<organism evidence="9 10">
    <name type="scientific">Roseomonas populi</name>
    <dbReference type="NCBI Taxonomy" id="3121582"/>
    <lineage>
        <taxon>Bacteria</taxon>
        <taxon>Pseudomonadati</taxon>
        <taxon>Pseudomonadota</taxon>
        <taxon>Alphaproteobacteria</taxon>
        <taxon>Acetobacterales</taxon>
        <taxon>Roseomonadaceae</taxon>
        <taxon>Roseomonas</taxon>
    </lineage>
</organism>
<dbReference type="Gene3D" id="1.10.287.130">
    <property type="match status" value="1"/>
</dbReference>
<evidence type="ECO:0000313" key="9">
    <source>
        <dbReference type="EMBL" id="MCR0980498.1"/>
    </source>
</evidence>
<dbReference type="InterPro" id="IPR003661">
    <property type="entry name" value="HisK_dim/P_dom"/>
</dbReference>
<feature type="domain" description="PAC" evidence="8">
    <location>
        <begin position="211"/>
        <end position="263"/>
    </location>
</feature>
<evidence type="ECO:0000259" key="8">
    <source>
        <dbReference type="PROSITE" id="PS50113"/>
    </source>
</evidence>
<feature type="modified residue" description="4-aspartylphosphate" evidence="4">
    <location>
        <position position="580"/>
    </location>
</feature>
<dbReference type="SUPFAM" id="SSF55874">
    <property type="entry name" value="ATPase domain of HSP90 chaperone/DNA topoisomerase II/histidine kinase"/>
    <property type="match status" value="1"/>
</dbReference>
<dbReference type="InterPro" id="IPR000700">
    <property type="entry name" value="PAS-assoc_C"/>
</dbReference>
<dbReference type="InterPro" id="IPR035965">
    <property type="entry name" value="PAS-like_dom_sf"/>
</dbReference>
<dbReference type="CDD" id="cd00130">
    <property type="entry name" value="PAS"/>
    <property type="match status" value="2"/>
</dbReference>
<dbReference type="InterPro" id="IPR001789">
    <property type="entry name" value="Sig_transdc_resp-reg_receiver"/>
</dbReference>
<dbReference type="CDD" id="cd00082">
    <property type="entry name" value="HisKA"/>
    <property type="match status" value="1"/>
</dbReference>
<dbReference type="SUPFAM" id="SSF52172">
    <property type="entry name" value="CheY-like"/>
    <property type="match status" value="1"/>
</dbReference>
<feature type="domain" description="PAC" evidence="8">
    <location>
        <begin position="84"/>
        <end position="135"/>
    </location>
</feature>
<proteinExistence type="predicted"/>
<dbReference type="PANTHER" id="PTHR43065:SF49">
    <property type="entry name" value="HISTIDINE KINASE"/>
    <property type="match status" value="1"/>
</dbReference>
<dbReference type="SUPFAM" id="SSF55785">
    <property type="entry name" value="PYP-like sensor domain (PAS domain)"/>
    <property type="match status" value="2"/>
</dbReference>
<dbReference type="SMART" id="SM00388">
    <property type="entry name" value="HisKA"/>
    <property type="match status" value="1"/>
</dbReference>
<evidence type="ECO:0000256" key="1">
    <source>
        <dbReference type="ARBA" id="ARBA00000085"/>
    </source>
</evidence>
<dbReference type="SMART" id="SM00387">
    <property type="entry name" value="HATPase_c"/>
    <property type="match status" value="1"/>
</dbReference>
<dbReference type="Pfam" id="PF02518">
    <property type="entry name" value="HATPase_c"/>
    <property type="match status" value="1"/>
</dbReference>